<proteinExistence type="predicted"/>
<feature type="signal peptide" evidence="1">
    <location>
        <begin position="1"/>
        <end position="18"/>
    </location>
</feature>
<keyword evidence="1" id="KW-0732">Signal</keyword>
<evidence type="ECO:0000313" key="2">
    <source>
        <dbReference type="EMBL" id="ULT79616.1"/>
    </source>
</evidence>
<name>A0AAE8ZN38_CAEBR</name>
<evidence type="ECO:0000256" key="1">
    <source>
        <dbReference type="SAM" id="SignalP"/>
    </source>
</evidence>
<dbReference type="SUPFAM" id="SSF57302">
    <property type="entry name" value="Snake toxin-like"/>
    <property type="match status" value="1"/>
</dbReference>
<reference evidence="2 3" key="1">
    <citation type="submission" date="2022-05" db="EMBL/GenBank/DDBJ databases">
        <title>Chromosome-level reference genomes for two strains of Caenorhabditis briggsae: an improved platform for comparative genomics.</title>
        <authorList>
            <person name="Stevens L."/>
            <person name="Andersen E.C."/>
        </authorList>
    </citation>
    <scope>NUCLEOTIDE SEQUENCE [LARGE SCALE GENOMIC DNA]</scope>
    <source>
        <strain evidence="2">QX1410_ONT</strain>
        <tissue evidence="2">Whole-organism</tissue>
    </source>
</reference>
<evidence type="ECO:0008006" key="4">
    <source>
        <dbReference type="Google" id="ProtNLM"/>
    </source>
</evidence>
<protein>
    <recommendedName>
        <fullName evidence="4">Activin_recp domain-containing protein</fullName>
    </recommendedName>
</protein>
<dbReference type="PANTHER" id="PTHR34721:SF3">
    <property type="entry name" value="ACTIVIN_RECP DOMAIN-CONTAINING PROTEIN-RELATED"/>
    <property type="match status" value="1"/>
</dbReference>
<dbReference type="EMBL" id="CP090896">
    <property type="protein sequence ID" value="ULT79616.1"/>
    <property type="molecule type" value="Genomic_DNA"/>
</dbReference>
<organism evidence="2 3">
    <name type="scientific">Caenorhabditis briggsae</name>
    <dbReference type="NCBI Taxonomy" id="6238"/>
    <lineage>
        <taxon>Eukaryota</taxon>
        <taxon>Metazoa</taxon>
        <taxon>Ecdysozoa</taxon>
        <taxon>Nematoda</taxon>
        <taxon>Chromadorea</taxon>
        <taxon>Rhabditida</taxon>
        <taxon>Rhabditina</taxon>
        <taxon>Rhabditomorpha</taxon>
        <taxon>Rhabditoidea</taxon>
        <taxon>Rhabditidae</taxon>
        <taxon>Peloderinae</taxon>
        <taxon>Caenorhabditis</taxon>
    </lineage>
</organism>
<evidence type="ECO:0000313" key="3">
    <source>
        <dbReference type="Proteomes" id="UP000827892"/>
    </source>
</evidence>
<gene>
    <name evidence="2" type="ORF">L3Y34_010301</name>
</gene>
<dbReference type="InterPro" id="IPR045860">
    <property type="entry name" value="Snake_toxin-like_sf"/>
</dbReference>
<accession>A0AAE8ZN38</accession>
<feature type="chain" id="PRO_5042123919" description="Activin_recp domain-containing protein" evidence="1">
    <location>
        <begin position="19"/>
        <end position="123"/>
    </location>
</feature>
<sequence length="123" mass="13308">MLLTKLLVIAKLFGVVFTIRCFSGMQGSVNGDAIGEIEILDCNGTDFCVKLPSHGHVGRKHYEGAQYSCDFGTCQKEGCAKREGGGTLCCCSTDECNGSNQSFLGFCSVISAIMLMWLINHRI</sequence>
<dbReference type="AlphaFoldDB" id="A0AAE8ZN38"/>
<dbReference type="PANTHER" id="PTHR34721">
    <property type="entry name" value="PROTEIN CBG09734"/>
    <property type="match status" value="1"/>
</dbReference>
<dbReference type="Proteomes" id="UP000827892">
    <property type="component" value="Chromosome X"/>
</dbReference>